<keyword evidence="1" id="KW-0732">Signal</keyword>
<evidence type="ECO:0000313" key="2">
    <source>
        <dbReference type="EMBL" id="ERL52584.1"/>
    </source>
</evidence>
<evidence type="ECO:0000313" key="3">
    <source>
        <dbReference type="Proteomes" id="UP000019113"/>
    </source>
</evidence>
<dbReference type="STRING" id="1178482.AR456_18465"/>
<dbReference type="KEGG" id="hhu:AR456_18465"/>
<feature type="signal peptide" evidence="1">
    <location>
        <begin position="1"/>
        <end position="23"/>
    </location>
</feature>
<dbReference type="EMBL" id="AVBC01000018">
    <property type="protein sequence ID" value="ERL52584.1"/>
    <property type="molecule type" value="Genomic_DNA"/>
</dbReference>
<reference evidence="2 3" key="1">
    <citation type="submission" date="2013-08" db="EMBL/GenBank/DDBJ databases">
        <title>draft genome of Halomonas huanghegensis, strain BJGMM-B45T.</title>
        <authorList>
            <person name="Miao C."/>
            <person name="Wan Y."/>
            <person name="Jin W."/>
        </authorList>
    </citation>
    <scope>NUCLEOTIDE SEQUENCE [LARGE SCALE GENOMIC DNA]</scope>
    <source>
        <strain evidence="2 3">BJGMM-B45</strain>
    </source>
</reference>
<dbReference type="PATRIC" id="fig|1178482.3.peg.867"/>
<feature type="chain" id="PRO_5009977488" evidence="1">
    <location>
        <begin position="24"/>
        <end position="100"/>
    </location>
</feature>
<evidence type="ECO:0000256" key="1">
    <source>
        <dbReference type="SAM" id="SignalP"/>
    </source>
</evidence>
<sequence>MQRILLACLTTLLFWGMLPTTFAAGEDACTASKAPAAFTYDTVFSATVLADEGNENNDACTGCVHLFSLAVQATDAALRPPVYGGRYSTAYSIRAPPQHL</sequence>
<dbReference type="AlphaFoldDB" id="W1NAN0"/>
<gene>
    <name evidence="2" type="ORF">BJB45_08505</name>
</gene>
<keyword evidence="3" id="KW-1185">Reference proteome</keyword>
<comment type="caution">
    <text evidence="2">The sequence shown here is derived from an EMBL/GenBank/DDBJ whole genome shotgun (WGS) entry which is preliminary data.</text>
</comment>
<protein>
    <submittedName>
        <fullName evidence="2">Uncharacterized protein</fullName>
    </submittedName>
</protein>
<dbReference type="Proteomes" id="UP000019113">
    <property type="component" value="Unassembled WGS sequence"/>
</dbReference>
<organism evidence="2 3">
    <name type="scientific">Halomonas huangheensis</name>
    <dbReference type="NCBI Taxonomy" id="1178482"/>
    <lineage>
        <taxon>Bacteria</taxon>
        <taxon>Pseudomonadati</taxon>
        <taxon>Pseudomonadota</taxon>
        <taxon>Gammaproteobacteria</taxon>
        <taxon>Oceanospirillales</taxon>
        <taxon>Halomonadaceae</taxon>
        <taxon>Halomonas</taxon>
    </lineage>
</organism>
<accession>W1NAN0</accession>
<proteinExistence type="predicted"/>
<name>W1NAN0_9GAMM</name>